<gene>
    <name evidence="1" type="ORF">C5167_025164</name>
</gene>
<accession>A0A4Y7JUK9</accession>
<reference evidence="1 2" key="1">
    <citation type="journal article" date="2018" name="Science">
        <title>The opium poppy genome and morphinan production.</title>
        <authorList>
            <person name="Guo L."/>
            <person name="Winzer T."/>
            <person name="Yang X."/>
            <person name="Li Y."/>
            <person name="Ning Z."/>
            <person name="He Z."/>
            <person name="Teodor R."/>
            <person name="Lu Y."/>
            <person name="Bowser T.A."/>
            <person name="Graham I.A."/>
            <person name="Ye K."/>
        </authorList>
    </citation>
    <scope>NUCLEOTIDE SEQUENCE [LARGE SCALE GENOMIC DNA]</scope>
    <source>
        <strain evidence="2">cv. HN1</strain>
        <tissue evidence="1">Leaves</tissue>
    </source>
</reference>
<name>A0A4Y7JUK9_PAPSO</name>
<dbReference type="Gramene" id="RZC63385">
    <property type="protein sequence ID" value="RZC63385"/>
    <property type="gene ID" value="C5167_025164"/>
</dbReference>
<dbReference type="AlphaFoldDB" id="A0A4Y7JUK9"/>
<evidence type="ECO:0000313" key="1">
    <source>
        <dbReference type="EMBL" id="RZC63385.1"/>
    </source>
</evidence>
<proteinExistence type="predicted"/>
<evidence type="ECO:0000313" key="2">
    <source>
        <dbReference type="Proteomes" id="UP000316621"/>
    </source>
</evidence>
<keyword evidence="2" id="KW-1185">Reference proteome</keyword>
<sequence>MVLQKLLDKKVIMMVLQMLLDKPITLVELLDVDEVGQFCCHWSSGIVVKNPSSSTGLVAAAALA</sequence>
<dbReference type="EMBL" id="CM010719">
    <property type="protein sequence ID" value="RZC63385.1"/>
    <property type="molecule type" value="Genomic_DNA"/>
</dbReference>
<dbReference type="Proteomes" id="UP000316621">
    <property type="component" value="Chromosome 5"/>
</dbReference>
<organism evidence="1 2">
    <name type="scientific">Papaver somniferum</name>
    <name type="common">Opium poppy</name>
    <dbReference type="NCBI Taxonomy" id="3469"/>
    <lineage>
        <taxon>Eukaryota</taxon>
        <taxon>Viridiplantae</taxon>
        <taxon>Streptophyta</taxon>
        <taxon>Embryophyta</taxon>
        <taxon>Tracheophyta</taxon>
        <taxon>Spermatophyta</taxon>
        <taxon>Magnoliopsida</taxon>
        <taxon>Ranunculales</taxon>
        <taxon>Papaveraceae</taxon>
        <taxon>Papaveroideae</taxon>
        <taxon>Papaver</taxon>
    </lineage>
</organism>
<protein>
    <submittedName>
        <fullName evidence="1">Uncharacterized protein</fullName>
    </submittedName>
</protein>